<feature type="domain" description="Protein YjdM N-terminal" evidence="3">
    <location>
        <begin position="3"/>
        <end position="31"/>
    </location>
</feature>
<dbReference type="Gene3D" id="2.20.25.10">
    <property type="match status" value="1"/>
</dbReference>
<evidence type="ECO:0000313" key="5">
    <source>
        <dbReference type="Proteomes" id="UP000276010"/>
    </source>
</evidence>
<dbReference type="SUPFAM" id="SSF57783">
    <property type="entry name" value="Zinc beta-ribbon"/>
    <property type="match status" value="1"/>
</dbReference>
<sequence length="108" mass="12068">MDFPICPQCNSENTYHDSIQFVCPDCAYEWTGEEVAEQDDEDQLIVKDANGNLLADGDDVILVKDLKLKGSSEVLKKGTKYKGIRLARGDHNVDCGKIMLKSEFLKKA</sequence>
<dbReference type="RefSeq" id="WP_125134574.1">
    <property type="nucleotide sequence ID" value="NZ_CP146202.1"/>
</dbReference>
<dbReference type="InterPro" id="IPR013987">
    <property type="entry name" value="YjdM_N"/>
</dbReference>
<evidence type="ECO:0000313" key="4">
    <source>
        <dbReference type="EMBL" id="RRN04482.1"/>
    </source>
</evidence>
<dbReference type="SUPFAM" id="SSF82057">
    <property type="entry name" value="Prokaryotic SH3-related domain"/>
    <property type="match status" value="1"/>
</dbReference>
<dbReference type="NCBIfam" id="TIGR00686">
    <property type="entry name" value="phnA"/>
    <property type="match status" value="1"/>
</dbReference>
<evidence type="ECO:0000259" key="3">
    <source>
        <dbReference type="Pfam" id="PF08274"/>
    </source>
</evidence>
<dbReference type="InterPro" id="IPR013988">
    <property type="entry name" value="YjdM_C"/>
</dbReference>
<dbReference type="Pfam" id="PF03831">
    <property type="entry name" value="YjdM"/>
    <property type="match status" value="1"/>
</dbReference>
<comment type="similarity">
    <text evidence="1">Belongs to the YjdM family.</text>
</comment>
<dbReference type="Proteomes" id="UP000276010">
    <property type="component" value="Unassembled WGS sequence"/>
</dbReference>
<protein>
    <submittedName>
        <fullName evidence="4">Alkylphosphonate utilization protein</fullName>
    </submittedName>
</protein>
<dbReference type="PANTHER" id="PTHR30305:SF3">
    <property type="entry name" value="PROTEIN YJDM"/>
    <property type="match status" value="1"/>
</dbReference>
<evidence type="ECO:0000259" key="2">
    <source>
        <dbReference type="Pfam" id="PF03831"/>
    </source>
</evidence>
<proteinExistence type="inferred from homology"/>
<organism evidence="4 5">
    <name type="scientific">Bibersteinia trehalosi</name>
    <name type="common">Pasteurella trehalosi</name>
    <dbReference type="NCBI Taxonomy" id="47735"/>
    <lineage>
        <taxon>Bacteria</taxon>
        <taxon>Pseudomonadati</taxon>
        <taxon>Pseudomonadota</taxon>
        <taxon>Gammaproteobacteria</taxon>
        <taxon>Pasteurellales</taxon>
        <taxon>Pasteurellaceae</taxon>
        <taxon>Bibersteinia</taxon>
    </lineage>
</organism>
<reference evidence="4 5" key="1">
    <citation type="submission" date="2018-11" db="EMBL/GenBank/DDBJ databases">
        <title>Whole genome sequence of Bibersteinia trehalosi strain OADDL-BT1 an multidrug resistant pathogen isolate.</title>
        <authorList>
            <person name="Couger M."/>
            <person name="Ramachandran A."/>
        </authorList>
    </citation>
    <scope>NUCLEOTIDE SEQUENCE [LARGE SCALE GENOMIC DNA]</scope>
    <source>
        <strain evidence="4 5">OADDL-BT1</strain>
    </source>
</reference>
<dbReference type="Pfam" id="PF08274">
    <property type="entry name" value="Zn_Ribbon_YjdM"/>
    <property type="match status" value="1"/>
</dbReference>
<gene>
    <name evidence="4" type="ORF">EIM44_03330</name>
</gene>
<dbReference type="STRING" id="1263831.F543_7420"/>
<dbReference type="InterPro" id="IPR004624">
    <property type="entry name" value="YjdM"/>
</dbReference>
<name>A0A426FI12_BIBTR</name>
<comment type="caution">
    <text evidence="4">The sequence shown here is derived from an EMBL/GenBank/DDBJ whole genome shotgun (WGS) entry which is preliminary data.</text>
</comment>
<feature type="domain" description="Protein YjdM C-terminal" evidence="2">
    <location>
        <begin position="46"/>
        <end position="108"/>
    </location>
</feature>
<dbReference type="Gene3D" id="2.30.30.40">
    <property type="entry name" value="SH3 Domains"/>
    <property type="match status" value="1"/>
</dbReference>
<evidence type="ECO:0000256" key="1">
    <source>
        <dbReference type="ARBA" id="ARBA00009248"/>
    </source>
</evidence>
<dbReference type="AlphaFoldDB" id="A0A426FI12"/>
<accession>A0A426FI12</accession>
<dbReference type="EMBL" id="RRUC01000015">
    <property type="protein sequence ID" value="RRN04482.1"/>
    <property type="molecule type" value="Genomic_DNA"/>
</dbReference>
<dbReference type="PANTHER" id="PTHR30305">
    <property type="entry name" value="PROTEIN YJDM-RELATED"/>
    <property type="match status" value="1"/>
</dbReference>